<gene>
    <name evidence="1" type="ORF">LACBIDRAFT_318387</name>
</gene>
<dbReference type="PANTHER" id="PTHR32046">
    <property type="entry name" value="G DOMAIN-CONTAINING PROTEIN"/>
    <property type="match status" value="1"/>
</dbReference>
<dbReference type="Gene3D" id="3.40.50.300">
    <property type="entry name" value="P-loop containing nucleotide triphosphate hydrolases"/>
    <property type="match status" value="1"/>
</dbReference>
<dbReference type="Proteomes" id="UP000001194">
    <property type="component" value="Unassembled WGS sequence"/>
</dbReference>
<organism evidence="2">
    <name type="scientific">Laccaria bicolor (strain S238N-H82 / ATCC MYA-4686)</name>
    <name type="common">Bicoloured deceiver</name>
    <name type="synonym">Laccaria laccata var. bicolor</name>
    <dbReference type="NCBI Taxonomy" id="486041"/>
    <lineage>
        <taxon>Eukaryota</taxon>
        <taxon>Fungi</taxon>
        <taxon>Dikarya</taxon>
        <taxon>Basidiomycota</taxon>
        <taxon>Agaricomycotina</taxon>
        <taxon>Agaricomycetes</taxon>
        <taxon>Agaricomycetidae</taxon>
        <taxon>Agaricales</taxon>
        <taxon>Agaricineae</taxon>
        <taxon>Hydnangiaceae</taxon>
        <taxon>Laccaria</taxon>
    </lineage>
</organism>
<dbReference type="RefSeq" id="XP_001879596.1">
    <property type="nucleotide sequence ID" value="XM_001879561.1"/>
</dbReference>
<reference evidence="1 2" key="1">
    <citation type="journal article" date="2008" name="Nature">
        <title>The genome of Laccaria bicolor provides insights into mycorrhizal symbiosis.</title>
        <authorList>
            <person name="Martin F."/>
            <person name="Aerts A."/>
            <person name="Ahren D."/>
            <person name="Brun A."/>
            <person name="Danchin E.G.J."/>
            <person name="Duchaussoy F."/>
            <person name="Gibon J."/>
            <person name="Kohler A."/>
            <person name="Lindquist E."/>
            <person name="Pereda V."/>
            <person name="Salamov A."/>
            <person name="Shapiro H.J."/>
            <person name="Wuyts J."/>
            <person name="Blaudez D."/>
            <person name="Buee M."/>
            <person name="Brokstein P."/>
            <person name="Canbaeck B."/>
            <person name="Cohen D."/>
            <person name="Courty P.E."/>
            <person name="Coutinho P.M."/>
            <person name="Delaruelle C."/>
            <person name="Detter J.C."/>
            <person name="Deveau A."/>
            <person name="DiFazio S."/>
            <person name="Duplessis S."/>
            <person name="Fraissinet-Tachet L."/>
            <person name="Lucic E."/>
            <person name="Frey-Klett P."/>
            <person name="Fourrey C."/>
            <person name="Feussner I."/>
            <person name="Gay G."/>
            <person name="Grimwood J."/>
            <person name="Hoegger P.J."/>
            <person name="Jain P."/>
            <person name="Kilaru S."/>
            <person name="Labbe J."/>
            <person name="Lin Y.C."/>
            <person name="Legue V."/>
            <person name="Le Tacon F."/>
            <person name="Marmeisse R."/>
            <person name="Melayah D."/>
            <person name="Montanini B."/>
            <person name="Muratet M."/>
            <person name="Nehls U."/>
            <person name="Niculita-Hirzel H."/>
            <person name="Oudot-Le Secq M.P."/>
            <person name="Peter M."/>
            <person name="Quesneville H."/>
            <person name="Rajashekar B."/>
            <person name="Reich M."/>
            <person name="Rouhier N."/>
            <person name="Schmutz J."/>
            <person name="Yin T."/>
            <person name="Chalot M."/>
            <person name="Henrissat B."/>
            <person name="Kuees U."/>
            <person name="Lucas S."/>
            <person name="Van de Peer Y."/>
            <person name="Podila G.K."/>
            <person name="Polle A."/>
            <person name="Pukkila P.J."/>
            <person name="Richardson P.M."/>
            <person name="Rouze P."/>
            <person name="Sanders I.R."/>
            <person name="Stajich J.E."/>
            <person name="Tunlid A."/>
            <person name="Tuskan G."/>
            <person name="Grigoriev I.V."/>
        </authorList>
    </citation>
    <scope>NUCLEOTIDE SEQUENCE [LARGE SCALE GENOMIC DNA]</scope>
    <source>
        <strain evidence="2">S238N-H82 / ATCC MYA-4686</strain>
    </source>
</reference>
<proteinExistence type="predicted"/>
<dbReference type="GeneID" id="6075037"/>
<protein>
    <submittedName>
        <fullName evidence="1">Predicted protein</fullName>
    </submittedName>
</protein>
<dbReference type="SUPFAM" id="SSF52540">
    <property type="entry name" value="P-loop containing nucleoside triphosphate hydrolases"/>
    <property type="match status" value="1"/>
</dbReference>
<dbReference type="EMBL" id="DS547098">
    <property type="protein sequence ID" value="EDR10211.1"/>
    <property type="molecule type" value="Genomic_DNA"/>
</dbReference>
<sequence>MKPAPLVCTSFSNTKMYVEALSPVEFPRIAVSSLKAGNVMTTRGSFTVILVGETGTGKTSFLSLLVNVLAGKTPSSYNLEPYDVTNEYGGPQKHSQTKAAKVYKFTSLNGVDITVLDTPGLADTRGLEKDNEHKESITTAIGENIPEVTAVIILANGTNPRLGVATDYTITTLSSIFPRTLAENIGILFTNVSNPLSWNFELDTLPDELRRAKSFLIDNPLGMQKKYLKDCGKLDQNKIKKFKNLTIKRRWKRWQRSLTGLTVLNLRLRRRLRRSTTNRSKSSTKSTARWPA</sequence>
<dbReference type="AlphaFoldDB" id="B0D6M3"/>
<evidence type="ECO:0000313" key="1">
    <source>
        <dbReference type="EMBL" id="EDR10211.1"/>
    </source>
</evidence>
<dbReference type="KEGG" id="lbc:LACBIDRAFT_318387"/>
<dbReference type="InterPro" id="IPR027417">
    <property type="entry name" value="P-loop_NTPase"/>
</dbReference>
<accession>B0D6M3</accession>
<keyword evidence="2" id="KW-1185">Reference proteome</keyword>
<evidence type="ECO:0000313" key="2">
    <source>
        <dbReference type="Proteomes" id="UP000001194"/>
    </source>
</evidence>
<dbReference type="InterPro" id="IPR025662">
    <property type="entry name" value="Sigma_54_int_dom_ATP-bd_1"/>
</dbReference>
<dbReference type="OrthoDB" id="2611327at2759"/>
<dbReference type="PROSITE" id="PS00675">
    <property type="entry name" value="SIGMA54_INTERACT_1"/>
    <property type="match status" value="1"/>
</dbReference>
<dbReference type="InParanoid" id="B0D6M3"/>
<dbReference type="HOGENOM" id="CLU_953362_0_0_1"/>
<dbReference type="CDD" id="cd00882">
    <property type="entry name" value="Ras_like_GTPase"/>
    <property type="match status" value="1"/>
</dbReference>
<name>B0D6M3_LACBS</name>